<organism evidence="3 4">
    <name type="scientific">Panaeolus cyanescens</name>
    <dbReference type="NCBI Taxonomy" id="181874"/>
    <lineage>
        <taxon>Eukaryota</taxon>
        <taxon>Fungi</taxon>
        <taxon>Dikarya</taxon>
        <taxon>Basidiomycota</taxon>
        <taxon>Agaricomycotina</taxon>
        <taxon>Agaricomycetes</taxon>
        <taxon>Agaricomycetidae</taxon>
        <taxon>Agaricales</taxon>
        <taxon>Agaricineae</taxon>
        <taxon>Galeropsidaceae</taxon>
        <taxon>Panaeolus</taxon>
    </lineage>
</organism>
<dbReference type="AlphaFoldDB" id="A0A409VHL4"/>
<feature type="region of interest" description="Disordered" evidence="2">
    <location>
        <begin position="565"/>
        <end position="664"/>
    </location>
</feature>
<accession>A0A409VHL4</accession>
<feature type="coiled-coil region" evidence="1">
    <location>
        <begin position="119"/>
        <end position="187"/>
    </location>
</feature>
<feature type="region of interest" description="Disordered" evidence="2">
    <location>
        <begin position="692"/>
        <end position="937"/>
    </location>
</feature>
<reference evidence="3 4" key="1">
    <citation type="journal article" date="2018" name="Evol. Lett.">
        <title>Horizontal gene cluster transfer increased hallucinogenic mushroom diversity.</title>
        <authorList>
            <person name="Reynolds H.T."/>
            <person name="Vijayakumar V."/>
            <person name="Gluck-Thaler E."/>
            <person name="Korotkin H.B."/>
            <person name="Matheny P.B."/>
            <person name="Slot J.C."/>
        </authorList>
    </citation>
    <scope>NUCLEOTIDE SEQUENCE [LARGE SCALE GENOMIC DNA]</scope>
    <source>
        <strain evidence="3 4">2629</strain>
    </source>
</reference>
<feature type="compositionally biased region" description="Low complexity" evidence="2">
    <location>
        <begin position="461"/>
        <end position="473"/>
    </location>
</feature>
<keyword evidence="4" id="KW-1185">Reference proteome</keyword>
<evidence type="ECO:0000256" key="2">
    <source>
        <dbReference type="SAM" id="MobiDB-lite"/>
    </source>
</evidence>
<feature type="compositionally biased region" description="Basic and acidic residues" evidence="2">
    <location>
        <begin position="493"/>
        <end position="503"/>
    </location>
</feature>
<proteinExistence type="predicted"/>
<dbReference type="EMBL" id="NHTK01006059">
    <property type="protein sequence ID" value="PPQ65747.1"/>
    <property type="molecule type" value="Genomic_DNA"/>
</dbReference>
<feature type="compositionally biased region" description="Acidic residues" evidence="2">
    <location>
        <begin position="909"/>
        <end position="925"/>
    </location>
</feature>
<feature type="region of interest" description="Disordered" evidence="2">
    <location>
        <begin position="207"/>
        <end position="318"/>
    </location>
</feature>
<evidence type="ECO:0000313" key="3">
    <source>
        <dbReference type="EMBL" id="PPQ65747.1"/>
    </source>
</evidence>
<sequence length="937" mass="100767">MAASSTSEATMSAQDILPTLALSDIMHHLSPSPVDPPNNTTGHPNSPLPVSSADVLTMRGRLRELQTAALTGPDLTGLREAELLQMVSRLTETLPIDPAQLERQAETIGQLILQRDLIVKQAEEERARWQAERESWERTAEALILQRAKVSKSDDFDRQRGLWEAETRSLRDKVKEAENKVAIMEAEVAKLKPLLLMQPYSTSRLRQNLGLSSRDKGKRRETESTQNLRTLAGEDSSNNKSSVKSNPLPPSYNHHLQSASTSTSTLPLPPAITVTSPNSSLPFAPLSKGHPQVNSQPRRTPHVKSHKSSKNLKSPALTSDAMTAHLLLAAQRIGRQRASAVTGLMKQAEQEREEYAKEQEQLRLQAEQAEKEKLERFASNTARIGYYRAAMDSTTNSPQRGLTTSHTLPTMPKTPKRNSYLTQTGQSGGSVTSPSQFVFINASASTTPPGHPAPPTISRPSTSATSQTALQTTNPPTPLDSLLDAARSMMDSSGRRKAIEHPESPVPKRRRVSGAGISKANGKLTRVRSALEVLAEEAAAASGSGSKSKGNQLEEVGENRSGLLDAHLSAKGKGRATGASKSRERSLSTVTTTSNPSSSNAVRKSSRRRGSLQNLDESSPVDHTQPQTRTSDRLATKEGVPTRQGRTKRSVPQPTAQHTRSSSLSNVITSGLATSNTVARVIAAAAEYVPAKGGRRNTSQGRRTYTPPSKSPPVRDPSITNSDSTPTGHGHGDVNSESRREAREENAGPEEPQDSRAYSTAETITNYPIEQGRNLQHSVDRARKPRTAAADAVETPDGTRETTPTPDCDILAPEASHRLPSAGFAKSRVGDSGRGASNIVGLDADRDDADDDAHVDSDVDMLADDYDEYEGRQVANRSHLAPERSSSSHSPPLPKALPLEAHGSVNPGADDDQDADAEGEMDLGDGEGQLPGPTNSS</sequence>
<gene>
    <name evidence="3" type="ORF">CVT24_011780</name>
</gene>
<feature type="compositionally biased region" description="Polar residues" evidence="2">
    <location>
        <begin position="756"/>
        <end position="777"/>
    </location>
</feature>
<feature type="region of interest" description="Disordered" evidence="2">
    <location>
        <begin position="27"/>
        <end position="52"/>
    </location>
</feature>
<dbReference type="OrthoDB" id="2143914at2759"/>
<comment type="caution">
    <text evidence="3">The sequence shown here is derived from an EMBL/GenBank/DDBJ whole genome shotgun (WGS) entry which is preliminary data.</text>
</comment>
<feature type="compositionally biased region" description="Low complexity" evidence="2">
    <location>
        <begin position="587"/>
        <end position="599"/>
    </location>
</feature>
<keyword evidence="1" id="KW-0175">Coiled coil</keyword>
<feature type="compositionally biased region" description="Basic and acidic residues" evidence="2">
    <location>
        <begin position="730"/>
        <end position="746"/>
    </location>
</feature>
<feature type="compositionally biased region" description="Low complexity" evidence="2">
    <location>
        <begin position="236"/>
        <end position="246"/>
    </location>
</feature>
<feature type="compositionally biased region" description="Polar residues" evidence="2">
    <location>
        <begin position="650"/>
        <end position="664"/>
    </location>
</feature>
<dbReference type="Proteomes" id="UP000284842">
    <property type="component" value="Unassembled WGS sequence"/>
</dbReference>
<feature type="compositionally biased region" description="Acidic residues" evidence="2">
    <location>
        <begin position="858"/>
        <end position="868"/>
    </location>
</feature>
<evidence type="ECO:0000313" key="4">
    <source>
        <dbReference type="Proteomes" id="UP000284842"/>
    </source>
</evidence>
<feature type="region of interest" description="Disordered" evidence="2">
    <location>
        <begin position="393"/>
        <end position="521"/>
    </location>
</feature>
<dbReference type="InParanoid" id="A0A409VHL4"/>
<feature type="compositionally biased region" description="Polar residues" evidence="2">
    <location>
        <begin position="718"/>
        <end position="727"/>
    </location>
</feature>
<feature type="compositionally biased region" description="Polar residues" evidence="2">
    <location>
        <begin position="611"/>
        <end position="629"/>
    </location>
</feature>
<evidence type="ECO:0000256" key="1">
    <source>
        <dbReference type="SAM" id="Coils"/>
    </source>
</evidence>
<name>A0A409VHL4_9AGAR</name>
<feature type="compositionally biased region" description="Polar residues" evidence="2">
    <location>
        <begin position="417"/>
        <end position="448"/>
    </location>
</feature>
<feature type="compositionally biased region" description="Basic and acidic residues" evidence="2">
    <location>
        <begin position="213"/>
        <end position="223"/>
    </location>
</feature>
<feature type="compositionally biased region" description="Polar residues" evidence="2">
    <location>
        <begin position="393"/>
        <end position="408"/>
    </location>
</feature>
<feature type="compositionally biased region" description="Basic residues" evidence="2">
    <location>
        <begin position="299"/>
        <end position="310"/>
    </location>
</feature>
<feature type="coiled-coil region" evidence="1">
    <location>
        <begin position="338"/>
        <end position="377"/>
    </location>
</feature>
<feature type="compositionally biased region" description="Polar residues" evidence="2">
    <location>
        <begin position="696"/>
        <end position="708"/>
    </location>
</feature>
<protein>
    <submittedName>
        <fullName evidence="3">Uncharacterized protein</fullName>
    </submittedName>
</protein>